<name>A0A2J7ZVE1_9CHLO</name>
<dbReference type="Pfam" id="PF00400">
    <property type="entry name" value="WD40"/>
    <property type="match status" value="3"/>
</dbReference>
<comment type="similarity">
    <text evidence="3">Belongs to the WD repeat PRL1/PRL2 family.</text>
</comment>
<dbReference type="InterPro" id="IPR020472">
    <property type="entry name" value="WD40_PAC1"/>
</dbReference>
<accession>A0A2J7ZVE1</accession>
<dbReference type="PROSITE" id="PS50082">
    <property type="entry name" value="WD_REPEATS_2"/>
    <property type="match status" value="3"/>
</dbReference>
<feature type="repeat" description="WD" evidence="4">
    <location>
        <begin position="52"/>
        <end position="86"/>
    </location>
</feature>
<dbReference type="GO" id="GO:0071013">
    <property type="term" value="C:catalytic step 2 spliceosome"/>
    <property type="evidence" value="ECO:0007669"/>
    <property type="project" value="TreeGrafter"/>
</dbReference>
<dbReference type="AlphaFoldDB" id="A0A2J7ZVE1"/>
<reference evidence="6 7" key="1">
    <citation type="journal article" date="2017" name="Mol. Biol. Evol.">
        <title>The 4-celled Tetrabaena socialis nuclear genome reveals the essential components for genetic control of cell number at the origin of multicellularity in the volvocine lineage.</title>
        <authorList>
            <person name="Featherston J."/>
            <person name="Arakaki Y."/>
            <person name="Hanschen E.R."/>
            <person name="Ferris P.J."/>
            <person name="Michod R.E."/>
            <person name="Olson B.J.S.C."/>
            <person name="Nozaki H."/>
            <person name="Durand P.M."/>
        </authorList>
    </citation>
    <scope>NUCLEOTIDE SEQUENCE [LARGE SCALE GENOMIC DNA]</scope>
    <source>
        <strain evidence="6 7">NIES-571</strain>
    </source>
</reference>
<dbReference type="InterPro" id="IPR045241">
    <property type="entry name" value="Prp46/PLRG1-like"/>
</dbReference>
<dbReference type="GO" id="GO:0071011">
    <property type="term" value="C:precatalytic spliceosome"/>
    <property type="evidence" value="ECO:0007669"/>
    <property type="project" value="TreeGrafter"/>
</dbReference>
<dbReference type="InterPro" id="IPR001680">
    <property type="entry name" value="WD40_rpt"/>
</dbReference>
<comment type="caution">
    <text evidence="6">The sequence shown here is derived from an EMBL/GenBank/DDBJ whole genome shotgun (WGS) entry which is preliminary data.</text>
</comment>
<protein>
    <submittedName>
        <fullName evidence="6">Protein pleiotropic regulator PRL2</fullName>
    </submittedName>
</protein>
<keyword evidence="1 4" id="KW-0853">WD repeat</keyword>
<dbReference type="PROSITE" id="PS50294">
    <property type="entry name" value="WD_REPEATS_REGION"/>
    <property type="match status" value="2"/>
</dbReference>
<dbReference type="Proteomes" id="UP000236333">
    <property type="component" value="Unassembled WGS sequence"/>
</dbReference>
<organism evidence="6 7">
    <name type="scientific">Tetrabaena socialis</name>
    <dbReference type="NCBI Taxonomy" id="47790"/>
    <lineage>
        <taxon>Eukaryota</taxon>
        <taxon>Viridiplantae</taxon>
        <taxon>Chlorophyta</taxon>
        <taxon>core chlorophytes</taxon>
        <taxon>Chlorophyceae</taxon>
        <taxon>CS clade</taxon>
        <taxon>Chlamydomonadales</taxon>
        <taxon>Tetrabaenaceae</taxon>
        <taxon>Tetrabaena</taxon>
    </lineage>
</organism>
<evidence type="ECO:0000313" key="7">
    <source>
        <dbReference type="Proteomes" id="UP000236333"/>
    </source>
</evidence>
<dbReference type="InterPro" id="IPR036322">
    <property type="entry name" value="WD40_repeat_dom_sf"/>
</dbReference>
<feature type="repeat" description="WD" evidence="4">
    <location>
        <begin position="87"/>
        <end position="128"/>
    </location>
</feature>
<gene>
    <name evidence="6" type="ORF">TSOC_009612</name>
</gene>
<keyword evidence="7" id="KW-1185">Reference proteome</keyword>
<dbReference type="PANTHER" id="PTHR19923:SF0">
    <property type="entry name" value="PLEIOTROPIC REGULATOR 1"/>
    <property type="match status" value="1"/>
</dbReference>
<evidence type="ECO:0000313" key="6">
    <source>
        <dbReference type="EMBL" id="PNH04234.1"/>
    </source>
</evidence>
<evidence type="ECO:0000256" key="4">
    <source>
        <dbReference type="PROSITE-ProRule" id="PRU00221"/>
    </source>
</evidence>
<dbReference type="EMBL" id="PGGS01000409">
    <property type="protein sequence ID" value="PNH04234.1"/>
    <property type="molecule type" value="Genomic_DNA"/>
</dbReference>
<dbReference type="GO" id="GO:0000398">
    <property type="term" value="P:mRNA splicing, via spliceosome"/>
    <property type="evidence" value="ECO:0007669"/>
    <property type="project" value="InterPro"/>
</dbReference>
<dbReference type="PRINTS" id="PR00320">
    <property type="entry name" value="GPROTEINBRPT"/>
</dbReference>
<keyword evidence="2" id="KW-0677">Repeat</keyword>
<dbReference type="GO" id="GO:0000974">
    <property type="term" value="C:Prp19 complex"/>
    <property type="evidence" value="ECO:0007669"/>
    <property type="project" value="TreeGrafter"/>
</dbReference>
<dbReference type="PANTHER" id="PTHR19923">
    <property type="entry name" value="WD40 REPEAT PROTEINPRL1/PRL2-RELATED"/>
    <property type="match status" value="1"/>
</dbReference>
<evidence type="ECO:0000256" key="2">
    <source>
        <dbReference type="ARBA" id="ARBA00022737"/>
    </source>
</evidence>
<evidence type="ECO:0000256" key="3">
    <source>
        <dbReference type="ARBA" id="ARBA00025726"/>
    </source>
</evidence>
<dbReference type="SUPFAM" id="SSF50978">
    <property type="entry name" value="WD40 repeat-like"/>
    <property type="match status" value="1"/>
</dbReference>
<evidence type="ECO:0000256" key="1">
    <source>
        <dbReference type="ARBA" id="ARBA00022574"/>
    </source>
</evidence>
<feature type="region of interest" description="Disordered" evidence="5">
    <location>
        <begin position="203"/>
        <end position="222"/>
    </location>
</feature>
<dbReference type="Gene3D" id="2.130.10.10">
    <property type="entry name" value="YVTN repeat-like/Quinoprotein amine dehydrogenase"/>
    <property type="match status" value="2"/>
</dbReference>
<sequence>MAATEAPESFAPDIPAEAKTIKALTLQSLKRTYELFVGNYGQPTPLDESSWVRCVAIDPGNEWFATGSADRTIKIWDLASGQLKLTLTGHIEQVTGLAVSSRHPYMFSCGLDKMVKCWDLEQNKDKTGGVPLWESGGGGDNGSLWLWDWRSGHCFQQDETVVQPGSLESEATLYDMAFDASGSRLITAEGDKTVKMWKEVEDAGPETHPGLPFRPPKDIKRF</sequence>
<dbReference type="SMART" id="SM00320">
    <property type="entry name" value="WD40"/>
    <property type="match status" value="3"/>
</dbReference>
<proteinExistence type="inferred from homology"/>
<dbReference type="OrthoDB" id="10256122at2759"/>
<dbReference type="InterPro" id="IPR015943">
    <property type="entry name" value="WD40/YVTN_repeat-like_dom_sf"/>
</dbReference>
<feature type="repeat" description="WD" evidence="4">
    <location>
        <begin position="166"/>
        <end position="198"/>
    </location>
</feature>
<evidence type="ECO:0000256" key="5">
    <source>
        <dbReference type="SAM" id="MobiDB-lite"/>
    </source>
</evidence>